<feature type="transmembrane region" description="Helical" evidence="8">
    <location>
        <begin position="91"/>
        <end position="109"/>
    </location>
</feature>
<evidence type="ECO:0000256" key="3">
    <source>
        <dbReference type="ARBA" id="ARBA00022692"/>
    </source>
</evidence>
<dbReference type="PIRSF" id="PIRSF031032">
    <property type="entry name" value="TMP_97_prd"/>
    <property type="match status" value="1"/>
</dbReference>
<evidence type="ECO:0000256" key="7">
    <source>
        <dbReference type="PROSITE-ProRule" id="PRU01087"/>
    </source>
</evidence>
<dbReference type="PANTHER" id="PTHR31204">
    <property type="entry name" value="SIGMA INTRACELLULAR RECEPTOR 2"/>
    <property type="match status" value="1"/>
</dbReference>
<keyword evidence="5 7" id="KW-1133">Transmembrane helix</keyword>
<keyword evidence="4" id="KW-0256">Endoplasmic reticulum</keyword>
<feature type="domain" description="EXPERA" evidence="9">
    <location>
        <begin position="8"/>
        <end position="171"/>
    </location>
</feature>
<dbReference type="InterPro" id="IPR051987">
    <property type="entry name" value="Sigma-2_receptor-like"/>
</dbReference>
<protein>
    <recommendedName>
        <fullName evidence="9">EXPERA domain-containing protein</fullName>
    </recommendedName>
</protein>
<dbReference type="InterPro" id="IPR033118">
    <property type="entry name" value="EXPERA"/>
</dbReference>
<evidence type="ECO:0000256" key="4">
    <source>
        <dbReference type="ARBA" id="ARBA00022824"/>
    </source>
</evidence>
<comment type="similarity">
    <text evidence="2">Belongs to the TMEM97/sigma-2 receptor family.</text>
</comment>
<sequence length="200" mass="21603">MGALVKLIDVILFVFFVVIVLGAPLLDAQACLPESLFPDFLVELNAWYAHKFGDYLVAEKPHFFVGLVWLELFFQWPLAVLNLYGIWAAKSWLSTTCLIYGASVLTSLLRGVQALPIKLPSVGENLKQQDVAKSGSKVDVAILSEMIGSGKASDKLLTVYFPFLGLGVLAILRGLLAQSGKTASSSTVAEGSSLGRKKRA</sequence>
<accession>W9SAL4</accession>
<evidence type="ECO:0000256" key="8">
    <source>
        <dbReference type="SAM" id="Phobius"/>
    </source>
</evidence>
<keyword evidence="6 7" id="KW-0472">Membrane</keyword>
<evidence type="ECO:0000256" key="6">
    <source>
        <dbReference type="ARBA" id="ARBA00023136"/>
    </source>
</evidence>
<dbReference type="Proteomes" id="UP000030645">
    <property type="component" value="Unassembled WGS sequence"/>
</dbReference>
<name>W9SAL4_9ROSA</name>
<keyword evidence="11" id="KW-1185">Reference proteome</keyword>
<dbReference type="PANTHER" id="PTHR31204:SF1">
    <property type="entry name" value="SIGMA INTRACELLULAR RECEPTOR 2"/>
    <property type="match status" value="1"/>
</dbReference>
<comment type="subcellular location">
    <subcellularLocation>
        <location evidence="1">Endoplasmic reticulum membrane</location>
        <topology evidence="1">Multi-pass membrane protein</topology>
    </subcellularLocation>
</comment>
<dbReference type="GO" id="GO:0005789">
    <property type="term" value="C:endoplasmic reticulum membrane"/>
    <property type="evidence" value="ECO:0007669"/>
    <property type="project" value="UniProtKB-SubCell"/>
</dbReference>
<dbReference type="Pfam" id="PF05241">
    <property type="entry name" value="EBP"/>
    <property type="match status" value="1"/>
</dbReference>
<reference evidence="11" key="1">
    <citation type="submission" date="2013-01" db="EMBL/GenBank/DDBJ databases">
        <title>Draft Genome Sequence of a Mulberry Tree, Morus notabilis C.K. Schneid.</title>
        <authorList>
            <person name="He N."/>
            <person name="Zhao S."/>
        </authorList>
    </citation>
    <scope>NUCLEOTIDE SEQUENCE</scope>
</reference>
<keyword evidence="3 7" id="KW-0812">Transmembrane</keyword>
<proteinExistence type="inferred from homology"/>
<dbReference type="STRING" id="981085.W9SAL4"/>
<organism evidence="10 11">
    <name type="scientific">Morus notabilis</name>
    <dbReference type="NCBI Taxonomy" id="981085"/>
    <lineage>
        <taxon>Eukaryota</taxon>
        <taxon>Viridiplantae</taxon>
        <taxon>Streptophyta</taxon>
        <taxon>Embryophyta</taxon>
        <taxon>Tracheophyta</taxon>
        <taxon>Spermatophyta</taxon>
        <taxon>Magnoliopsida</taxon>
        <taxon>eudicotyledons</taxon>
        <taxon>Gunneridae</taxon>
        <taxon>Pentapetalae</taxon>
        <taxon>rosids</taxon>
        <taxon>fabids</taxon>
        <taxon>Rosales</taxon>
        <taxon>Moraceae</taxon>
        <taxon>Moreae</taxon>
        <taxon>Morus</taxon>
    </lineage>
</organism>
<dbReference type="AlphaFoldDB" id="W9SAL4"/>
<evidence type="ECO:0000256" key="1">
    <source>
        <dbReference type="ARBA" id="ARBA00004477"/>
    </source>
</evidence>
<evidence type="ECO:0000256" key="5">
    <source>
        <dbReference type="ARBA" id="ARBA00022989"/>
    </source>
</evidence>
<evidence type="ECO:0000313" key="10">
    <source>
        <dbReference type="EMBL" id="EXC23120.1"/>
    </source>
</evidence>
<feature type="transmembrane region" description="Helical" evidence="8">
    <location>
        <begin position="159"/>
        <end position="176"/>
    </location>
</feature>
<evidence type="ECO:0000256" key="2">
    <source>
        <dbReference type="ARBA" id="ARBA00009096"/>
    </source>
</evidence>
<feature type="transmembrane region" description="Helical" evidence="8">
    <location>
        <begin position="63"/>
        <end position="84"/>
    </location>
</feature>
<dbReference type="eggNOG" id="ENOG502RZ62">
    <property type="taxonomic scope" value="Eukaryota"/>
</dbReference>
<dbReference type="InterPro" id="IPR016964">
    <property type="entry name" value="Sigma2_recept"/>
</dbReference>
<evidence type="ECO:0000259" key="9">
    <source>
        <dbReference type="PROSITE" id="PS51751"/>
    </source>
</evidence>
<dbReference type="EMBL" id="KE345991">
    <property type="protein sequence ID" value="EXC23120.1"/>
    <property type="molecule type" value="Genomic_DNA"/>
</dbReference>
<gene>
    <name evidence="10" type="ORF">L484_018251</name>
</gene>
<dbReference type="PROSITE" id="PS51751">
    <property type="entry name" value="EXPERA"/>
    <property type="match status" value="1"/>
</dbReference>
<evidence type="ECO:0000313" key="11">
    <source>
        <dbReference type="Proteomes" id="UP000030645"/>
    </source>
</evidence>